<feature type="compositionally biased region" description="Basic and acidic residues" evidence="8">
    <location>
        <begin position="137"/>
        <end position="146"/>
    </location>
</feature>
<feature type="compositionally biased region" description="Basic and acidic residues" evidence="8">
    <location>
        <begin position="163"/>
        <end position="180"/>
    </location>
</feature>
<dbReference type="SUPFAM" id="SSF57667">
    <property type="entry name" value="beta-beta-alpha zinc fingers"/>
    <property type="match status" value="2"/>
</dbReference>
<feature type="region of interest" description="Disordered" evidence="8">
    <location>
        <begin position="44"/>
        <end position="67"/>
    </location>
</feature>
<dbReference type="FunFam" id="3.30.160.60:FF:002343">
    <property type="entry name" value="Zinc finger protein 33A"/>
    <property type="match status" value="1"/>
</dbReference>
<evidence type="ECO:0000313" key="10">
    <source>
        <dbReference type="EMBL" id="KAH3711111.1"/>
    </source>
</evidence>
<feature type="domain" description="C2H2-type" evidence="9">
    <location>
        <begin position="365"/>
        <end position="392"/>
    </location>
</feature>
<evidence type="ECO:0000256" key="5">
    <source>
        <dbReference type="ARBA" id="ARBA00022833"/>
    </source>
</evidence>
<feature type="domain" description="C2H2-type" evidence="9">
    <location>
        <begin position="424"/>
        <end position="453"/>
    </location>
</feature>
<dbReference type="GO" id="GO:0005634">
    <property type="term" value="C:nucleus"/>
    <property type="evidence" value="ECO:0007669"/>
    <property type="project" value="UniProtKB-SubCell"/>
</dbReference>
<feature type="domain" description="C2H2-type" evidence="9">
    <location>
        <begin position="393"/>
        <end position="422"/>
    </location>
</feature>
<dbReference type="AlphaFoldDB" id="A0A9D3Z5M1"/>
<name>A0A9D3Z5M1_DREPO</name>
<dbReference type="InterPro" id="IPR036236">
    <property type="entry name" value="Znf_C2H2_sf"/>
</dbReference>
<dbReference type="GO" id="GO:0000981">
    <property type="term" value="F:DNA-binding transcription factor activity, RNA polymerase II-specific"/>
    <property type="evidence" value="ECO:0007669"/>
    <property type="project" value="TreeGrafter"/>
</dbReference>
<evidence type="ECO:0000256" key="1">
    <source>
        <dbReference type="ARBA" id="ARBA00004123"/>
    </source>
</evidence>
<evidence type="ECO:0000256" key="3">
    <source>
        <dbReference type="ARBA" id="ARBA00022737"/>
    </source>
</evidence>
<dbReference type="GO" id="GO:0000978">
    <property type="term" value="F:RNA polymerase II cis-regulatory region sequence-specific DNA binding"/>
    <property type="evidence" value="ECO:0007669"/>
    <property type="project" value="TreeGrafter"/>
</dbReference>
<keyword evidence="2" id="KW-0479">Metal-binding</keyword>
<comment type="subcellular location">
    <subcellularLocation>
        <location evidence="1">Nucleus</location>
    </subcellularLocation>
</comment>
<keyword evidence="3" id="KW-0677">Repeat</keyword>
<keyword evidence="11" id="KW-1185">Reference proteome</keyword>
<dbReference type="PANTHER" id="PTHR24388">
    <property type="entry name" value="ZINC FINGER PROTEIN"/>
    <property type="match status" value="1"/>
</dbReference>
<dbReference type="PROSITE" id="PS00028">
    <property type="entry name" value="ZINC_FINGER_C2H2_1"/>
    <property type="match status" value="2"/>
</dbReference>
<organism evidence="10 11">
    <name type="scientific">Dreissena polymorpha</name>
    <name type="common">Zebra mussel</name>
    <name type="synonym">Mytilus polymorpha</name>
    <dbReference type="NCBI Taxonomy" id="45954"/>
    <lineage>
        <taxon>Eukaryota</taxon>
        <taxon>Metazoa</taxon>
        <taxon>Spiralia</taxon>
        <taxon>Lophotrochozoa</taxon>
        <taxon>Mollusca</taxon>
        <taxon>Bivalvia</taxon>
        <taxon>Autobranchia</taxon>
        <taxon>Heteroconchia</taxon>
        <taxon>Euheterodonta</taxon>
        <taxon>Imparidentia</taxon>
        <taxon>Neoheterodontei</taxon>
        <taxon>Myida</taxon>
        <taxon>Dreissenoidea</taxon>
        <taxon>Dreissenidae</taxon>
        <taxon>Dreissena</taxon>
    </lineage>
</organism>
<dbReference type="InterPro" id="IPR013087">
    <property type="entry name" value="Znf_C2H2_type"/>
</dbReference>
<dbReference type="PROSITE" id="PS50157">
    <property type="entry name" value="ZINC_FINGER_C2H2_2"/>
    <property type="match status" value="3"/>
</dbReference>
<keyword evidence="6" id="KW-0539">Nucleus</keyword>
<proteinExistence type="predicted"/>
<protein>
    <recommendedName>
        <fullName evidence="9">C2H2-type domain-containing protein</fullName>
    </recommendedName>
</protein>
<sequence>MPRCFIYSARDYRNGLYNGERAHDNHVMTTRSGLSIMKVPVTTRPTTATPIPQTPPLPPGTLQTKEDKNEKAKRTKHKHKSLCHMSFVTRYQLCVRAPEFDLAGFDVRKRSLHSVKCFRERCRQFLEQKALFERNEDGKGLTHDSEVEYQESQEPNCVTSSEIENKSKDKSVPPKASDVSRDDQLEALGNCRSIDEDVEEGNSLVAFFEKNRLEATYICTLSNNSRDSAKSVSLCDESQVRVKDFTPDTILDINGLPDSDAESTSHSDLFNINANLSESDVSSSVCSDVTLIDDIKPPVPVSPAAPVAINGMRTKTVKLRDVNLKLVILDVAGGQKVIKCPECDFVCTSIDKYVPHLRAHMKSKNTCFLCGKVFSRSWLLKGHMRTHTGEKPFPCPHGACRKAFADKSNLRSHLLTHSVTEKSHRCEKCGRNFAQKRYLHKHNLEVCRVGLEPLPGTSLTAEN</sequence>
<reference evidence="10" key="2">
    <citation type="submission" date="2020-11" db="EMBL/GenBank/DDBJ databases">
        <authorList>
            <person name="McCartney M.A."/>
            <person name="Auch B."/>
            <person name="Kono T."/>
            <person name="Mallez S."/>
            <person name="Becker A."/>
            <person name="Gohl D.M."/>
            <person name="Silverstein K.A.T."/>
            <person name="Koren S."/>
            <person name="Bechman K.B."/>
            <person name="Herman A."/>
            <person name="Abrahante J.E."/>
            <person name="Garbe J."/>
        </authorList>
    </citation>
    <scope>NUCLEOTIDE SEQUENCE</scope>
    <source>
        <strain evidence="10">Duluth1</strain>
        <tissue evidence="10">Whole animal</tissue>
    </source>
</reference>
<reference evidence="10" key="1">
    <citation type="journal article" date="2019" name="bioRxiv">
        <title>The Genome of the Zebra Mussel, Dreissena polymorpha: A Resource for Invasive Species Research.</title>
        <authorList>
            <person name="McCartney M.A."/>
            <person name="Auch B."/>
            <person name="Kono T."/>
            <person name="Mallez S."/>
            <person name="Zhang Y."/>
            <person name="Obille A."/>
            <person name="Becker A."/>
            <person name="Abrahante J.E."/>
            <person name="Garbe J."/>
            <person name="Badalamenti J.P."/>
            <person name="Herman A."/>
            <person name="Mangelson H."/>
            <person name="Liachko I."/>
            <person name="Sullivan S."/>
            <person name="Sone E.D."/>
            <person name="Koren S."/>
            <person name="Silverstein K.A.T."/>
            <person name="Beckman K.B."/>
            <person name="Gohl D.M."/>
        </authorList>
    </citation>
    <scope>NUCLEOTIDE SEQUENCE</scope>
    <source>
        <strain evidence="10">Duluth1</strain>
        <tissue evidence="10">Whole animal</tissue>
    </source>
</reference>
<feature type="region of interest" description="Disordered" evidence="8">
    <location>
        <begin position="137"/>
        <end position="180"/>
    </location>
</feature>
<dbReference type="Proteomes" id="UP000828390">
    <property type="component" value="Unassembled WGS sequence"/>
</dbReference>
<dbReference type="GO" id="GO:0008270">
    <property type="term" value="F:zinc ion binding"/>
    <property type="evidence" value="ECO:0007669"/>
    <property type="project" value="UniProtKB-KW"/>
</dbReference>
<dbReference type="InterPro" id="IPR050527">
    <property type="entry name" value="Snail/Krueppel_Znf"/>
</dbReference>
<dbReference type="Gene3D" id="3.30.160.60">
    <property type="entry name" value="Classic Zinc Finger"/>
    <property type="match status" value="2"/>
</dbReference>
<gene>
    <name evidence="10" type="ORF">DPMN_070611</name>
</gene>
<evidence type="ECO:0000256" key="4">
    <source>
        <dbReference type="ARBA" id="ARBA00022771"/>
    </source>
</evidence>
<comment type="caution">
    <text evidence="10">The sequence shown here is derived from an EMBL/GenBank/DDBJ whole genome shotgun (WGS) entry which is preliminary data.</text>
</comment>
<evidence type="ECO:0000256" key="7">
    <source>
        <dbReference type="PROSITE-ProRule" id="PRU00042"/>
    </source>
</evidence>
<evidence type="ECO:0000256" key="6">
    <source>
        <dbReference type="ARBA" id="ARBA00023242"/>
    </source>
</evidence>
<feature type="compositionally biased region" description="Polar residues" evidence="8">
    <location>
        <begin position="150"/>
        <end position="162"/>
    </location>
</feature>
<dbReference type="EMBL" id="JAIWYP010000014">
    <property type="protein sequence ID" value="KAH3711111.1"/>
    <property type="molecule type" value="Genomic_DNA"/>
</dbReference>
<evidence type="ECO:0000313" key="11">
    <source>
        <dbReference type="Proteomes" id="UP000828390"/>
    </source>
</evidence>
<dbReference type="PANTHER" id="PTHR24388:SF54">
    <property type="entry name" value="PROTEIN ESCARGOT"/>
    <property type="match status" value="1"/>
</dbReference>
<dbReference type="Pfam" id="PF00096">
    <property type="entry name" value="zf-C2H2"/>
    <property type="match status" value="2"/>
</dbReference>
<dbReference type="SMART" id="SM00355">
    <property type="entry name" value="ZnF_C2H2"/>
    <property type="match status" value="4"/>
</dbReference>
<accession>A0A9D3Z5M1</accession>
<evidence type="ECO:0000259" key="9">
    <source>
        <dbReference type="PROSITE" id="PS50157"/>
    </source>
</evidence>
<evidence type="ECO:0000256" key="8">
    <source>
        <dbReference type="SAM" id="MobiDB-lite"/>
    </source>
</evidence>
<keyword evidence="4 7" id="KW-0863">Zinc-finger</keyword>
<evidence type="ECO:0000256" key="2">
    <source>
        <dbReference type="ARBA" id="ARBA00022723"/>
    </source>
</evidence>
<keyword evidence="5" id="KW-0862">Zinc</keyword>